<dbReference type="AlphaFoldDB" id="A0A7C9RMQ5"/>
<dbReference type="Proteomes" id="UP000481360">
    <property type="component" value="Unassembled WGS sequence"/>
</dbReference>
<protein>
    <submittedName>
        <fullName evidence="1">MmcQ/YjbR family DNA-binding protein</fullName>
    </submittedName>
</protein>
<reference evidence="1 2" key="1">
    <citation type="submission" date="2020-03" db="EMBL/GenBank/DDBJ databases">
        <title>Isolation and identification of active actinomycetes.</title>
        <authorList>
            <person name="Sun X."/>
        </authorList>
    </citation>
    <scope>NUCLEOTIDE SEQUENCE [LARGE SCALE GENOMIC DNA]</scope>
    <source>
        <strain evidence="1 2">NEAU-D13</strain>
    </source>
</reference>
<organism evidence="1 2">
    <name type="scientific">Lentzea alba</name>
    <dbReference type="NCBI Taxonomy" id="2714351"/>
    <lineage>
        <taxon>Bacteria</taxon>
        <taxon>Bacillati</taxon>
        <taxon>Actinomycetota</taxon>
        <taxon>Actinomycetes</taxon>
        <taxon>Pseudonocardiales</taxon>
        <taxon>Pseudonocardiaceae</taxon>
        <taxon>Lentzea</taxon>
    </lineage>
</organism>
<proteinExistence type="predicted"/>
<dbReference type="Gene3D" id="3.90.1150.30">
    <property type="match status" value="1"/>
</dbReference>
<dbReference type="Pfam" id="PF04237">
    <property type="entry name" value="YjbR"/>
    <property type="match status" value="1"/>
</dbReference>
<dbReference type="InterPro" id="IPR058532">
    <property type="entry name" value="YjbR/MT2646/Rv2570-like"/>
</dbReference>
<dbReference type="EMBL" id="JAAMPJ010000001">
    <property type="protein sequence ID" value="NGY58530.1"/>
    <property type="molecule type" value="Genomic_DNA"/>
</dbReference>
<accession>A0A7C9RMQ5</accession>
<evidence type="ECO:0000313" key="2">
    <source>
        <dbReference type="Proteomes" id="UP000481360"/>
    </source>
</evidence>
<dbReference type="RefSeq" id="WP_166044555.1">
    <property type="nucleotide sequence ID" value="NZ_JAAMPJ010000001.1"/>
</dbReference>
<keyword evidence="1" id="KW-0238">DNA-binding</keyword>
<comment type="caution">
    <text evidence="1">The sequence shown here is derived from an EMBL/GenBank/DDBJ whole genome shotgun (WGS) entry which is preliminary data.</text>
</comment>
<name>A0A7C9RMQ5_9PSEU</name>
<dbReference type="GO" id="GO:0003677">
    <property type="term" value="F:DNA binding"/>
    <property type="evidence" value="ECO:0007669"/>
    <property type="project" value="UniProtKB-KW"/>
</dbReference>
<sequence>MDALERLRRLCLELPEVTERLSHGEPTWFVRGKKTFVTSANQHHDDRVAFWCAAGPDVQATLVAQAPERYFRPPYVGHRGWLGVYLDVEVDWDVIGDLVEDAYRVIAPKTLIAQLDASSCRPD</sequence>
<dbReference type="SUPFAM" id="SSF142906">
    <property type="entry name" value="YjbR-like"/>
    <property type="match status" value="1"/>
</dbReference>
<keyword evidence="2" id="KW-1185">Reference proteome</keyword>
<evidence type="ECO:0000313" key="1">
    <source>
        <dbReference type="EMBL" id="NGY58530.1"/>
    </source>
</evidence>
<gene>
    <name evidence="1" type="ORF">G7043_06225</name>
</gene>
<dbReference type="InterPro" id="IPR038056">
    <property type="entry name" value="YjbR-like_sf"/>
</dbReference>